<evidence type="ECO:0000313" key="3">
    <source>
        <dbReference type="Proteomes" id="UP000824151"/>
    </source>
</evidence>
<protein>
    <recommendedName>
        <fullName evidence="1">50S ribosomal protein L5</fullName>
    </recommendedName>
</protein>
<sequence>MTEVQSVTEKITPRFKTKYREEIRAALQEQFGYDNVMEIPG</sequence>
<keyword evidence="2" id="KW-0689">Ribosomal protein</keyword>
<reference evidence="2" key="2">
    <citation type="submission" date="2021-04" db="EMBL/GenBank/DDBJ databases">
        <authorList>
            <person name="Gilroy R."/>
        </authorList>
    </citation>
    <scope>NUCLEOTIDE SEQUENCE</scope>
    <source>
        <strain evidence="2">ChiHejej3B27-3195</strain>
    </source>
</reference>
<gene>
    <name evidence="2" type="ORF">H9871_05765</name>
</gene>
<organism evidence="2 3">
    <name type="scientific">Candidatus Nesterenkonia stercoripullorum</name>
    <dbReference type="NCBI Taxonomy" id="2838701"/>
    <lineage>
        <taxon>Bacteria</taxon>
        <taxon>Bacillati</taxon>
        <taxon>Actinomycetota</taxon>
        <taxon>Actinomycetes</taxon>
        <taxon>Micrococcales</taxon>
        <taxon>Micrococcaceae</taxon>
        <taxon>Nesterenkonia</taxon>
    </lineage>
</organism>
<dbReference type="EMBL" id="DXGD01000209">
    <property type="protein sequence ID" value="HIW99631.1"/>
    <property type="molecule type" value="Genomic_DNA"/>
</dbReference>
<proteinExistence type="predicted"/>
<dbReference type="InterPro" id="IPR022803">
    <property type="entry name" value="Ribosomal_uL5_dom_sf"/>
</dbReference>
<name>A0A9D1USK9_9MICC</name>
<accession>A0A9D1USK9</accession>
<comment type="caution">
    <text evidence="2">The sequence shown here is derived from an EMBL/GenBank/DDBJ whole genome shotgun (WGS) entry which is preliminary data.</text>
</comment>
<dbReference type="AlphaFoldDB" id="A0A9D1USK9"/>
<feature type="non-terminal residue" evidence="2">
    <location>
        <position position="41"/>
    </location>
</feature>
<dbReference type="Proteomes" id="UP000824151">
    <property type="component" value="Unassembled WGS sequence"/>
</dbReference>
<dbReference type="GO" id="GO:0005840">
    <property type="term" value="C:ribosome"/>
    <property type="evidence" value="ECO:0007669"/>
    <property type="project" value="UniProtKB-KW"/>
</dbReference>
<keyword evidence="2" id="KW-0687">Ribonucleoprotein</keyword>
<evidence type="ECO:0000256" key="1">
    <source>
        <dbReference type="ARBA" id="ARBA00035461"/>
    </source>
</evidence>
<dbReference type="Gene3D" id="3.30.1440.10">
    <property type="match status" value="1"/>
</dbReference>
<reference evidence="2" key="1">
    <citation type="journal article" date="2021" name="PeerJ">
        <title>Extensive microbial diversity within the chicken gut microbiome revealed by metagenomics and culture.</title>
        <authorList>
            <person name="Gilroy R."/>
            <person name="Ravi A."/>
            <person name="Getino M."/>
            <person name="Pursley I."/>
            <person name="Horton D.L."/>
            <person name="Alikhan N.F."/>
            <person name="Baker D."/>
            <person name="Gharbi K."/>
            <person name="Hall N."/>
            <person name="Watson M."/>
            <person name="Adriaenssens E.M."/>
            <person name="Foster-Nyarko E."/>
            <person name="Jarju S."/>
            <person name="Secka A."/>
            <person name="Antonio M."/>
            <person name="Oren A."/>
            <person name="Chaudhuri R.R."/>
            <person name="La Ragione R."/>
            <person name="Hildebrand F."/>
            <person name="Pallen M.J."/>
        </authorList>
    </citation>
    <scope>NUCLEOTIDE SEQUENCE</scope>
    <source>
        <strain evidence="2">ChiHejej3B27-3195</strain>
    </source>
</reference>
<evidence type="ECO:0000313" key="2">
    <source>
        <dbReference type="EMBL" id="HIW99631.1"/>
    </source>
</evidence>